<dbReference type="AlphaFoldDB" id="A0A074JUG2"/>
<feature type="transmembrane region" description="Helical" evidence="6">
    <location>
        <begin position="103"/>
        <end position="122"/>
    </location>
</feature>
<proteinExistence type="inferred from homology"/>
<evidence type="ECO:0000256" key="5">
    <source>
        <dbReference type="ARBA" id="ARBA00023136"/>
    </source>
</evidence>
<accession>A0A074JUG2</accession>
<evidence type="ECO:0000313" key="7">
    <source>
        <dbReference type="EMBL" id="KEO52992.1"/>
    </source>
</evidence>
<dbReference type="eggNOG" id="COG3714">
    <property type="taxonomic scope" value="Bacteria"/>
</dbReference>
<keyword evidence="3 6" id="KW-0812">Transmembrane</keyword>
<dbReference type="OrthoDB" id="345840at2"/>
<evidence type="ECO:0000256" key="3">
    <source>
        <dbReference type="ARBA" id="ARBA00022692"/>
    </source>
</evidence>
<feature type="transmembrane region" description="Helical" evidence="6">
    <location>
        <begin position="41"/>
        <end position="65"/>
    </location>
</feature>
<name>A0A074JUG2_9RHOB</name>
<keyword evidence="8" id="KW-1185">Reference proteome</keyword>
<evidence type="ECO:0000313" key="8">
    <source>
        <dbReference type="Proteomes" id="UP000027432"/>
    </source>
</evidence>
<evidence type="ECO:0000256" key="6">
    <source>
        <dbReference type="SAM" id="Phobius"/>
    </source>
</evidence>
<dbReference type="STRING" id="1353537.TP2_08615"/>
<evidence type="ECO:0000256" key="4">
    <source>
        <dbReference type="ARBA" id="ARBA00022989"/>
    </source>
</evidence>
<comment type="similarity">
    <text evidence="2">Belongs to the TMEM86 family.</text>
</comment>
<evidence type="ECO:0008006" key="9">
    <source>
        <dbReference type="Google" id="ProtNLM"/>
    </source>
</evidence>
<reference evidence="7 8" key="1">
    <citation type="submission" date="2013-07" db="EMBL/GenBank/DDBJ databases">
        <title>Thioclava pacifica DSM 10166 Genome Sequencing.</title>
        <authorList>
            <person name="Lai Q."/>
            <person name="Shao Z."/>
        </authorList>
    </citation>
    <scope>NUCLEOTIDE SEQUENCE [LARGE SCALE GENOMIC DNA]</scope>
    <source>
        <strain evidence="7 8">DSM 10166</strain>
    </source>
</reference>
<gene>
    <name evidence="7" type="ORF">TP2_08615</name>
</gene>
<protein>
    <recommendedName>
        <fullName evidence="9">YhhN-like protein</fullName>
    </recommendedName>
</protein>
<dbReference type="InterPro" id="IPR012506">
    <property type="entry name" value="TMEM86B-like"/>
</dbReference>
<evidence type="ECO:0000256" key="2">
    <source>
        <dbReference type="ARBA" id="ARBA00007375"/>
    </source>
</evidence>
<dbReference type="EMBL" id="AUND01000023">
    <property type="protein sequence ID" value="KEO52992.1"/>
    <property type="molecule type" value="Genomic_DNA"/>
</dbReference>
<feature type="transmembrane region" description="Helical" evidence="6">
    <location>
        <begin position="77"/>
        <end position="97"/>
    </location>
</feature>
<dbReference type="GO" id="GO:0016787">
    <property type="term" value="F:hydrolase activity"/>
    <property type="evidence" value="ECO:0007669"/>
    <property type="project" value="TreeGrafter"/>
</dbReference>
<feature type="transmembrane region" description="Helical" evidence="6">
    <location>
        <begin position="157"/>
        <end position="177"/>
    </location>
</feature>
<dbReference type="Proteomes" id="UP000027432">
    <property type="component" value="Unassembled WGS sequence"/>
</dbReference>
<feature type="transmembrane region" description="Helical" evidence="6">
    <location>
        <begin position="189"/>
        <end position="209"/>
    </location>
</feature>
<dbReference type="Pfam" id="PF07947">
    <property type="entry name" value="YhhN"/>
    <property type="match status" value="1"/>
</dbReference>
<sequence>MMSAVLICLALAAIFALIYLFRHAGGPQSRAKSVSKTAAVVALVPMAGLAGAPLPILVGLALGALGDFALSRDGQRAFLIGMAGFAAGHLAYLWGFLELGAMPSGWTIALIALGLSAEFWLLPRTGGLCWPVRGYIWIIVAMVAAALGLPGSLWPVIAGSVAFVASDFILALELFVLRDARLKRFASRALWVLYWGGQALIGWGAGASLNAG</sequence>
<dbReference type="PANTHER" id="PTHR31885">
    <property type="entry name" value="GH04784P"/>
    <property type="match status" value="1"/>
</dbReference>
<feature type="transmembrane region" description="Helical" evidence="6">
    <location>
        <begin position="134"/>
        <end position="151"/>
    </location>
</feature>
<dbReference type="PANTHER" id="PTHR31885:SF6">
    <property type="entry name" value="GH04784P"/>
    <property type="match status" value="1"/>
</dbReference>
<comment type="caution">
    <text evidence="7">The sequence shown here is derived from an EMBL/GenBank/DDBJ whole genome shotgun (WGS) entry which is preliminary data.</text>
</comment>
<keyword evidence="5 6" id="KW-0472">Membrane</keyword>
<keyword evidence="4 6" id="KW-1133">Transmembrane helix</keyword>
<organism evidence="7 8">
    <name type="scientific">Thioclava pacifica DSM 10166</name>
    <dbReference type="NCBI Taxonomy" id="1353537"/>
    <lineage>
        <taxon>Bacteria</taxon>
        <taxon>Pseudomonadati</taxon>
        <taxon>Pseudomonadota</taxon>
        <taxon>Alphaproteobacteria</taxon>
        <taxon>Rhodobacterales</taxon>
        <taxon>Paracoccaceae</taxon>
        <taxon>Thioclava</taxon>
    </lineage>
</organism>
<evidence type="ECO:0000256" key="1">
    <source>
        <dbReference type="ARBA" id="ARBA00004141"/>
    </source>
</evidence>
<comment type="subcellular location">
    <subcellularLocation>
        <location evidence="1">Membrane</location>
        <topology evidence="1">Multi-pass membrane protein</topology>
    </subcellularLocation>
</comment>
<dbReference type="GO" id="GO:0016020">
    <property type="term" value="C:membrane"/>
    <property type="evidence" value="ECO:0007669"/>
    <property type="project" value="UniProtKB-SubCell"/>
</dbReference>